<dbReference type="SUPFAM" id="SSF53335">
    <property type="entry name" value="S-adenosyl-L-methionine-dependent methyltransferases"/>
    <property type="match status" value="1"/>
</dbReference>
<dbReference type="InterPro" id="IPR015507">
    <property type="entry name" value="rRNA-MeTfrase_E"/>
</dbReference>
<dbReference type="PANTHER" id="PTHR10920:SF18">
    <property type="entry name" value="RRNA METHYLTRANSFERASE 2, MITOCHONDRIAL"/>
    <property type="match status" value="1"/>
</dbReference>
<evidence type="ECO:0000256" key="11">
    <source>
        <dbReference type="HAMAP-Rule" id="MF_01547"/>
    </source>
</evidence>
<proteinExistence type="inferred from homology"/>
<evidence type="ECO:0000256" key="12">
    <source>
        <dbReference type="PIRSR" id="PIRSR005461-1"/>
    </source>
</evidence>
<evidence type="ECO:0000256" key="5">
    <source>
        <dbReference type="ARBA" id="ARBA00037569"/>
    </source>
</evidence>
<sequence length="222" mass="24180">MSRSGRNPDKRVRTARKRSASSTRWLERQLNDPYVKQAKADGYRSRAAYKLIELDEKFGLIRGAQRVVDLGIAPGGWSQVVRKLAPKAAIVGIDLLPTEPIEGVAILQMDFMDDDAPAALEAELDGPPDLVLSDMAANTVGHKQTDHLRTMGLVEAAAWFATENLSEGGTFVAKVLAGGTDNDLLALLKKNFTSVKHAKPPASRKGSSEWYVVAQGFKPRAR</sequence>
<feature type="region of interest" description="Disordered" evidence="13">
    <location>
        <begin position="1"/>
        <end position="23"/>
    </location>
</feature>
<keyword evidence="16" id="KW-1185">Reference proteome</keyword>
<evidence type="ECO:0000256" key="4">
    <source>
        <dbReference type="ARBA" id="ARBA00022691"/>
    </source>
</evidence>
<feature type="binding site" evidence="11">
    <location>
        <position position="134"/>
    </location>
    <ligand>
        <name>S-adenosyl-L-methionine</name>
        <dbReference type="ChEBI" id="CHEBI:59789"/>
    </ligand>
</feature>
<comment type="catalytic activity">
    <reaction evidence="10 11">
        <text>uridine(2552) in 23S rRNA + S-adenosyl-L-methionine = 2'-O-methyluridine(2552) in 23S rRNA + S-adenosyl-L-homocysteine + H(+)</text>
        <dbReference type="Rhea" id="RHEA:42720"/>
        <dbReference type="Rhea" id="RHEA-COMP:10202"/>
        <dbReference type="Rhea" id="RHEA-COMP:10203"/>
        <dbReference type="ChEBI" id="CHEBI:15378"/>
        <dbReference type="ChEBI" id="CHEBI:57856"/>
        <dbReference type="ChEBI" id="CHEBI:59789"/>
        <dbReference type="ChEBI" id="CHEBI:65315"/>
        <dbReference type="ChEBI" id="CHEBI:74478"/>
        <dbReference type="EC" id="2.1.1.166"/>
    </reaction>
</comment>
<feature type="binding site" evidence="11">
    <location>
        <position position="77"/>
    </location>
    <ligand>
        <name>S-adenosyl-L-methionine</name>
        <dbReference type="ChEBI" id="CHEBI:59789"/>
    </ligand>
</feature>
<protein>
    <recommendedName>
        <fullName evidence="7 11">Ribosomal RNA large subunit methyltransferase E</fullName>
        <ecNumber evidence="6 11">2.1.1.166</ecNumber>
    </recommendedName>
    <alternativeName>
        <fullName evidence="9 11">23S rRNA Um2552 methyltransferase</fullName>
    </alternativeName>
    <alternativeName>
        <fullName evidence="8 11">rRNA (uridine-2'-O-)-methyltransferase</fullName>
    </alternativeName>
</protein>
<comment type="subcellular location">
    <subcellularLocation>
        <location evidence="11">Cytoplasm</location>
    </subcellularLocation>
</comment>
<evidence type="ECO:0000259" key="14">
    <source>
        <dbReference type="Pfam" id="PF01728"/>
    </source>
</evidence>
<dbReference type="Proteomes" id="UP000194420">
    <property type="component" value="Unassembled WGS sequence"/>
</dbReference>
<dbReference type="RefSeq" id="WP_086437644.1">
    <property type="nucleotide sequence ID" value="NZ_FXWG01000002.1"/>
</dbReference>
<dbReference type="Gene3D" id="3.40.50.150">
    <property type="entry name" value="Vaccinia Virus protein VP39"/>
    <property type="match status" value="1"/>
</dbReference>
<dbReference type="AlphaFoldDB" id="A0A1Y6F3Z5"/>
<feature type="binding site" evidence="11">
    <location>
        <position position="110"/>
    </location>
    <ligand>
        <name>S-adenosyl-L-methionine</name>
        <dbReference type="ChEBI" id="CHEBI:59789"/>
    </ligand>
</feature>
<reference evidence="16" key="1">
    <citation type="submission" date="2017-04" db="EMBL/GenBank/DDBJ databases">
        <authorList>
            <person name="Varghese N."/>
            <person name="Submissions S."/>
        </authorList>
    </citation>
    <scope>NUCLEOTIDE SEQUENCE [LARGE SCALE GENOMIC DNA]</scope>
</reference>
<evidence type="ECO:0000256" key="8">
    <source>
        <dbReference type="ARBA" id="ARBA00041995"/>
    </source>
</evidence>
<dbReference type="InterPro" id="IPR002877">
    <property type="entry name" value="RNA_MeTrfase_FtsJ_dom"/>
</dbReference>
<comment type="similarity">
    <text evidence="11">Belongs to the class I-like SAM-binding methyltransferase superfamily. RNA methyltransferase RlmE family.</text>
</comment>
<name>A0A1Y6F3Z5_9SPHN</name>
<evidence type="ECO:0000256" key="7">
    <source>
        <dbReference type="ARBA" id="ARBA00041129"/>
    </source>
</evidence>
<dbReference type="PANTHER" id="PTHR10920">
    <property type="entry name" value="RIBOSOMAL RNA METHYLTRANSFERASE"/>
    <property type="match status" value="1"/>
</dbReference>
<dbReference type="PIRSF" id="PIRSF005461">
    <property type="entry name" value="23S_rRNA_mtase"/>
    <property type="match status" value="1"/>
</dbReference>
<accession>A0A1Y6F3Z5</accession>
<keyword evidence="4 11" id="KW-0949">S-adenosyl-L-methionine</keyword>
<feature type="binding site" evidence="11">
    <location>
        <position position="75"/>
    </location>
    <ligand>
        <name>S-adenosyl-L-methionine</name>
        <dbReference type="ChEBI" id="CHEBI:59789"/>
    </ligand>
</feature>
<evidence type="ECO:0000256" key="2">
    <source>
        <dbReference type="ARBA" id="ARBA00022603"/>
    </source>
</evidence>
<keyword evidence="1 11" id="KW-0698">rRNA processing</keyword>
<feature type="domain" description="Ribosomal RNA methyltransferase FtsJ" evidence="14">
    <location>
        <begin position="43"/>
        <end position="217"/>
    </location>
</feature>
<comment type="function">
    <text evidence="5 11">Specifically methylates the uridine in position 2552 of 23S rRNA at the 2'-O position of the ribose in the fully assembled 50S ribosomal subunit.</text>
</comment>
<dbReference type="GO" id="GO:0008650">
    <property type="term" value="F:rRNA (uridine-2'-O-)-methyltransferase activity"/>
    <property type="evidence" value="ECO:0007669"/>
    <property type="project" value="UniProtKB-UniRule"/>
</dbReference>
<feature type="compositionally biased region" description="Basic and acidic residues" evidence="13">
    <location>
        <begin position="1"/>
        <end position="12"/>
    </location>
</feature>
<evidence type="ECO:0000256" key="13">
    <source>
        <dbReference type="SAM" id="MobiDB-lite"/>
    </source>
</evidence>
<keyword evidence="11" id="KW-0963">Cytoplasm</keyword>
<gene>
    <name evidence="11" type="primary">rlmE</name>
    <name evidence="11" type="synonym">ftsJ</name>
    <name evidence="11" type="synonym">rrmJ</name>
    <name evidence="15" type="ORF">SAMN06297468_1769</name>
</gene>
<evidence type="ECO:0000256" key="3">
    <source>
        <dbReference type="ARBA" id="ARBA00022679"/>
    </source>
</evidence>
<dbReference type="EC" id="2.1.1.166" evidence="6 11"/>
<dbReference type="GO" id="GO:0005737">
    <property type="term" value="C:cytoplasm"/>
    <property type="evidence" value="ECO:0007669"/>
    <property type="project" value="UniProtKB-SubCell"/>
</dbReference>
<dbReference type="Pfam" id="PF01728">
    <property type="entry name" value="FtsJ"/>
    <property type="match status" value="1"/>
</dbReference>
<evidence type="ECO:0000256" key="9">
    <source>
        <dbReference type="ARBA" id="ARBA00042745"/>
    </source>
</evidence>
<organism evidence="15 16">
    <name type="scientific">Altererythrobacter xiamenensis</name>
    <dbReference type="NCBI Taxonomy" id="1316679"/>
    <lineage>
        <taxon>Bacteria</taxon>
        <taxon>Pseudomonadati</taxon>
        <taxon>Pseudomonadota</taxon>
        <taxon>Alphaproteobacteria</taxon>
        <taxon>Sphingomonadales</taxon>
        <taxon>Erythrobacteraceae</taxon>
        <taxon>Altererythrobacter</taxon>
    </lineage>
</organism>
<evidence type="ECO:0000313" key="16">
    <source>
        <dbReference type="Proteomes" id="UP000194420"/>
    </source>
</evidence>
<feature type="active site" description="Proton acceptor" evidence="11 12">
    <location>
        <position position="174"/>
    </location>
</feature>
<keyword evidence="3 11" id="KW-0808">Transferase</keyword>
<evidence type="ECO:0000256" key="10">
    <source>
        <dbReference type="ARBA" id="ARBA00048970"/>
    </source>
</evidence>
<evidence type="ECO:0000256" key="1">
    <source>
        <dbReference type="ARBA" id="ARBA00022552"/>
    </source>
</evidence>
<dbReference type="InterPro" id="IPR029063">
    <property type="entry name" value="SAM-dependent_MTases_sf"/>
</dbReference>
<dbReference type="InterPro" id="IPR050082">
    <property type="entry name" value="RNA_methyltr_RlmE"/>
</dbReference>
<keyword evidence="2 11" id="KW-0489">Methyltransferase</keyword>
<dbReference type="OrthoDB" id="9790080at2"/>
<feature type="binding site" evidence="11">
    <location>
        <position position="94"/>
    </location>
    <ligand>
        <name>S-adenosyl-L-methionine</name>
        <dbReference type="ChEBI" id="CHEBI:59789"/>
    </ligand>
</feature>
<evidence type="ECO:0000313" key="15">
    <source>
        <dbReference type="EMBL" id="SMQ69585.1"/>
    </source>
</evidence>
<dbReference type="EMBL" id="FXWG01000002">
    <property type="protein sequence ID" value="SMQ69585.1"/>
    <property type="molecule type" value="Genomic_DNA"/>
</dbReference>
<dbReference type="HAMAP" id="MF_01547">
    <property type="entry name" value="RNA_methyltr_E"/>
    <property type="match status" value="1"/>
</dbReference>
<evidence type="ECO:0000256" key="6">
    <source>
        <dbReference type="ARBA" id="ARBA00038861"/>
    </source>
</evidence>